<evidence type="ECO:0000256" key="10">
    <source>
        <dbReference type="ARBA" id="ARBA00023136"/>
    </source>
</evidence>
<keyword evidence="15" id="KW-1185">Reference proteome</keyword>
<dbReference type="GO" id="GO:0005245">
    <property type="term" value="F:voltage-gated calcium channel activity"/>
    <property type="evidence" value="ECO:0007669"/>
    <property type="project" value="InterPro"/>
</dbReference>
<feature type="transmembrane region" description="Helical" evidence="12">
    <location>
        <begin position="666"/>
        <end position="685"/>
    </location>
</feature>
<feature type="transmembrane region" description="Helical" evidence="12">
    <location>
        <begin position="697"/>
        <end position="721"/>
    </location>
</feature>
<name>A0A6G0WW21_9STRA</name>
<accession>A0A6G0WW21</accession>
<sequence length="754" mass="86661">MSINAEASPLLSAVDNDLLITASWFVEDAFSGVSRPHPVRTAFASRMYTLFSDMHYVRGLAMVVMIALTFFETPSWCDDSKSKYPCGDPADPTTPMTFNIGFINDFQSACIEATCLTVLMVNLCVRYLYLWDNFASRTDSVAATVFIAASFVCLIIRVLFGATLLGVFASYCTGYFRVLIFAVKNRNVRRTARKILLVVAEVQNILSLVVVFVVFFAWVATMLFQNTQEGFVISAAFLSCFLVGDEILPDIYESSWELLILLTTANFPDVMMPAYDKHRVVVLFFAFFLCFGVFFLLNVVLAVIFNNYSRNLKLSEAKRQNTRVTKLQLAFDLLCNVSSNSKIIYGVSTRRNSVPLPFSSKELWEHRHDEWYLGEPSRSEGVPWDVMERLFHQMNHYKNIGFIKPSKMRLLFESLDVDNDQVLHWHEFQHICDRLHLALVKKRPKASEMERWFPRVYESSKYQVLCAFVNDKRFETAIDYVLVINTILIVVESFPVLNGQKISYTAEWNVWERIEVVFSLVYLVELLLKVVVHGTAKYWRSMKNRFDCIITLSILAVDIYAYLPEVDDADAASKIVLVKILLVARCLRLFRLIINIERYRVFCMTWFRLLPFGKNLIVIMFCAMYIFALLGNQLFGGLISPAIMTSRFNSSGYTQNDYMANNFNDMASGMVTLFELIIVNNWFVLAEGHVLVTSKWARWFFIVYYVVSVTVLLNLFIASILEAFVDEYQEELFSTASDEAYTLEDNEEMLLTPS</sequence>
<comment type="subcellular location">
    <subcellularLocation>
        <location evidence="1">Membrane</location>
        <topology evidence="1">Multi-pass membrane protein</topology>
    </subcellularLocation>
</comment>
<dbReference type="InterPro" id="IPR005821">
    <property type="entry name" value="Ion_trans_dom"/>
</dbReference>
<keyword evidence="9" id="KW-0406">Ion transport</keyword>
<keyword evidence="7" id="KW-0106">Calcium</keyword>
<feature type="transmembrane region" description="Helical" evidence="12">
    <location>
        <begin position="516"/>
        <end position="534"/>
    </location>
</feature>
<evidence type="ECO:0000256" key="8">
    <source>
        <dbReference type="ARBA" id="ARBA00022989"/>
    </source>
</evidence>
<dbReference type="GO" id="GO:0005509">
    <property type="term" value="F:calcium ion binding"/>
    <property type="evidence" value="ECO:0007669"/>
    <property type="project" value="InterPro"/>
</dbReference>
<feature type="transmembrane region" description="Helical" evidence="12">
    <location>
        <begin position="166"/>
        <end position="183"/>
    </location>
</feature>
<keyword evidence="11" id="KW-0407">Ion channel</keyword>
<comment type="caution">
    <text evidence="14">The sequence shown here is derived from an EMBL/GenBank/DDBJ whole genome shotgun (WGS) entry which is preliminary data.</text>
</comment>
<feature type="transmembrane region" description="Helical" evidence="12">
    <location>
        <begin position="106"/>
        <end position="129"/>
    </location>
</feature>
<dbReference type="PANTHER" id="PTHR46988:SF2">
    <property type="entry name" value="TWO PORE CALCIUM CHANNEL PROTEIN 1"/>
    <property type="match status" value="1"/>
</dbReference>
<dbReference type="PROSITE" id="PS50222">
    <property type="entry name" value="EF_HAND_2"/>
    <property type="match status" value="1"/>
</dbReference>
<feature type="transmembrane region" description="Helical" evidence="12">
    <location>
        <begin position="55"/>
        <end position="71"/>
    </location>
</feature>
<dbReference type="GO" id="GO:0016020">
    <property type="term" value="C:membrane"/>
    <property type="evidence" value="ECO:0007669"/>
    <property type="project" value="UniProtKB-SubCell"/>
</dbReference>
<feature type="transmembrane region" description="Helical" evidence="12">
    <location>
        <begin position="477"/>
        <end position="496"/>
    </location>
</feature>
<evidence type="ECO:0000313" key="15">
    <source>
        <dbReference type="Proteomes" id="UP000481153"/>
    </source>
</evidence>
<evidence type="ECO:0000256" key="2">
    <source>
        <dbReference type="ARBA" id="ARBA00009286"/>
    </source>
</evidence>
<keyword evidence="5 12" id="KW-0812">Transmembrane</keyword>
<evidence type="ECO:0000256" key="4">
    <source>
        <dbReference type="ARBA" id="ARBA00022448"/>
    </source>
</evidence>
<feature type="domain" description="EF-hand" evidence="13">
    <location>
        <begin position="403"/>
        <end position="438"/>
    </location>
</feature>
<comment type="subunit">
    <text evidence="3">Homodimer.</text>
</comment>
<keyword evidence="6" id="KW-0677">Repeat</keyword>
<protein>
    <recommendedName>
        <fullName evidence="13">EF-hand domain-containing protein</fullName>
    </recommendedName>
</protein>
<evidence type="ECO:0000256" key="11">
    <source>
        <dbReference type="ARBA" id="ARBA00023303"/>
    </source>
</evidence>
<proteinExistence type="inferred from homology"/>
<evidence type="ECO:0000256" key="6">
    <source>
        <dbReference type="ARBA" id="ARBA00022737"/>
    </source>
</evidence>
<dbReference type="InterPro" id="IPR027359">
    <property type="entry name" value="Volt_channel_dom_sf"/>
</dbReference>
<evidence type="ECO:0000256" key="9">
    <source>
        <dbReference type="ARBA" id="ARBA00023065"/>
    </source>
</evidence>
<keyword evidence="4" id="KW-0813">Transport</keyword>
<dbReference type="Gene3D" id="1.20.120.350">
    <property type="entry name" value="Voltage-gated potassium channels. Chain C"/>
    <property type="match status" value="1"/>
</dbReference>
<dbReference type="InterPro" id="IPR044581">
    <property type="entry name" value="TPC1_plant"/>
</dbReference>
<dbReference type="Proteomes" id="UP000481153">
    <property type="component" value="Unassembled WGS sequence"/>
</dbReference>
<dbReference type="Pfam" id="PF00520">
    <property type="entry name" value="Ion_trans"/>
    <property type="match status" value="2"/>
</dbReference>
<dbReference type="AlphaFoldDB" id="A0A6G0WW21"/>
<dbReference type="VEuPathDB" id="FungiDB:AeMF1_004550"/>
<dbReference type="InterPro" id="IPR002048">
    <property type="entry name" value="EF_hand_dom"/>
</dbReference>
<dbReference type="EMBL" id="VJMJ01000140">
    <property type="protein sequence ID" value="KAF0731743.1"/>
    <property type="molecule type" value="Genomic_DNA"/>
</dbReference>
<feature type="transmembrane region" description="Helical" evidence="12">
    <location>
        <begin position="615"/>
        <end position="635"/>
    </location>
</feature>
<organism evidence="14 15">
    <name type="scientific">Aphanomyces euteiches</name>
    <dbReference type="NCBI Taxonomy" id="100861"/>
    <lineage>
        <taxon>Eukaryota</taxon>
        <taxon>Sar</taxon>
        <taxon>Stramenopiles</taxon>
        <taxon>Oomycota</taxon>
        <taxon>Saprolegniomycetes</taxon>
        <taxon>Saprolegniales</taxon>
        <taxon>Verrucalvaceae</taxon>
        <taxon>Aphanomyces</taxon>
    </lineage>
</organism>
<keyword evidence="8 12" id="KW-1133">Transmembrane helix</keyword>
<evidence type="ECO:0000259" key="13">
    <source>
        <dbReference type="PROSITE" id="PS50222"/>
    </source>
</evidence>
<evidence type="ECO:0000256" key="7">
    <source>
        <dbReference type="ARBA" id="ARBA00022837"/>
    </source>
</evidence>
<feature type="transmembrane region" description="Helical" evidence="12">
    <location>
        <begin position="195"/>
        <end position="219"/>
    </location>
</feature>
<reference evidence="14 15" key="1">
    <citation type="submission" date="2019-07" db="EMBL/GenBank/DDBJ databases">
        <title>Genomics analysis of Aphanomyces spp. identifies a new class of oomycete effector associated with host adaptation.</title>
        <authorList>
            <person name="Gaulin E."/>
        </authorList>
    </citation>
    <scope>NUCLEOTIDE SEQUENCE [LARGE SCALE GENOMIC DNA]</scope>
    <source>
        <strain evidence="14 15">ATCC 201684</strain>
    </source>
</reference>
<evidence type="ECO:0000256" key="3">
    <source>
        <dbReference type="ARBA" id="ARBA00011738"/>
    </source>
</evidence>
<dbReference type="PANTHER" id="PTHR46988">
    <property type="entry name" value="TWO PORE CALCIUM CHANNEL PROTEIN 1"/>
    <property type="match status" value="1"/>
</dbReference>
<keyword evidence="10 12" id="KW-0472">Membrane</keyword>
<dbReference type="SUPFAM" id="SSF81324">
    <property type="entry name" value="Voltage-gated potassium channels"/>
    <property type="match status" value="1"/>
</dbReference>
<evidence type="ECO:0000256" key="1">
    <source>
        <dbReference type="ARBA" id="ARBA00004141"/>
    </source>
</evidence>
<gene>
    <name evidence="14" type="ORF">Ae201684_011045</name>
</gene>
<evidence type="ECO:0000256" key="12">
    <source>
        <dbReference type="SAM" id="Phobius"/>
    </source>
</evidence>
<comment type="similarity">
    <text evidence="2">Belongs to the calcium channel alpha-1 subunit (TC 1.A.1.11) family. Two pore calcium channel subfamily.</text>
</comment>
<dbReference type="Gene3D" id="1.10.287.70">
    <property type="match status" value="2"/>
</dbReference>
<evidence type="ECO:0000256" key="5">
    <source>
        <dbReference type="ARBA" id="ARBA00022692"/>
    </source>
</evidence>
<feature type="transmembrane region" description="Helical" evidence="12">
    <location>
        <begin position="141"/>
        <end position="160"/>
    </location>
</feature>
<feature type="transmembrane region" description="Helical" evidence="12">
    <location>
        <begin position="281"/>
        <end position="305"/>
    </location>
</feature>
<evidence type="ECO:0000313" key="14">
    <source>
        <dbReference type="EMBL" id="KAF0731743.1"/>
    </source>
</evidence>